<evidence type="ECO:0000259" key="4">
    <source>
        <dbReference type="SMART" id="SM01008"/>
    </source>
</evidence>
<dbReference type="SUPFAM" id="SSF56003">
    <property type="entry name" value="Molybdenum cofactor-binding domain"/>
    <property type="match status" value="1"/>
</dbReference>
<evidence type="ECO:0000313" key="5">
    <source>
        <dbReference type="EMBL" id="BBH95978.1"/>
    </source>
</evidence>
<proteinExistence type="predicted"/>
<dbReference type="GO" id="GO:0005506">
    <property type="term" value="F:iron ion binding"/>
    <property type="evidence" value="ECO:0007669"/>
    <property type="project" value="InterPro"/>
</dbReference>
<feature type="domain" description="Aldehyde oxidase/xanthine dehydrogenase a/b hammerhead" evidence="4">
    <location>
        <begin position="28"/>
        <end position="133"/>
    </location>
</feature>
<dbReference type="FunFam" id="3.30.365.10:FF:000001">
    <property type="entry name" value="Xanthine dehydrogenase oxidase"/>
    <property type="match status" value="1"/>
</dbReference>
<dbReference type="InterPro" id="IPR008274">
    <property type="entry name" value="AldOxase/xan_DH_MoCoBD1"/>
</dbReference>
<dbReference type="Gene3D" id="3.90.1170.50">
    <property type="entry name" value="Aldehyde oxidase/xanthine dehydrogenase, a/b hammerhead"/>
    <property type="match status" value="1"/>
</dbReference>
<dbReference type="InterPro" id="IPR000674">
    <property type="entry name" value="Ald_Oxase/Xan_DH_a/b"/>
</dbReference>
<gene>
    <name evidence="5" type="ORF">KTA_41770</name>
</gene>
<dbReference type="InterPro" id="IPR046867">
    <property type="entry name" value="AldOxase/xan_DH_MoCoBD2"/>
</dbReference>
<organism evidence="5">
    <name type="scientific">Thermogemmatispora argillosa</name>
    <dbReference type="NCBI Taxonomy" id="2045280"/>
    <lineage>
        <taxon>Bacteria</taxon>
        <taxon>Bacillati</taxon>
        <taxon>Chloroflexota</taxon>
        <taxon>Ktedonobacteria</taxon>
        <taxon>Thermogemmatisporales</taxon>
        <taxon>Thermogemmatisporaceae</taxon>
        <taxon>Thermogemmatispora</taxon>
    </lineage>
</organism>
<name>A0A455T926_9CHLR</name>
<dbReference type="Pfam" id="PF01315">
    <property type="entry name" value="Ald_Xan_dh_C"/>
    <property type="match status" value="1"/>
</dbReference>
<sequence length="777" mass="82607">MLHEANRRASSVLIGTTLPRQDGEAKVSGRARYAGDRLPAGLLSARLVTSPYAHASIRRIDPSAALSLPGVVAVFTAANLGLRPSDGSVRSLEPLARTEVCWCGHPVALVVAETEALAEDGAAAVEVDYEPLPAVLDPEVACRPEAPRACLERDFRAIVQQSHTLFLPPGASLAEEGLSSNAAALPPLRMGEIEEGLRQADIIVEGHYTTSPVHQSYLEPQTVLAIPDPLTKHLTIYSSTQGLLNVRQAVALALGLPDRQIHVEPVPVGGGFGGKEVLLEPLVAAAALQLQRPVRLVYTRQEELLAGNPAPQTAITVKVGARRDGTLTAIQVRMILDSGAYPYPLAGLSGFHFSNLYRCPHIDVRCYLVQTNKPGSAAYRAPTGPQAYFALESTIDELCRNLELDPLEFRLRHALREGDPRVPGGQWPRIGLVECLEAIGQQRLWRERERARHELPEELRGWRVGIGLAAGGWPGATEPAAALCRLENDGSVTVIVGSVDMSGSDSSLALIAAEILGLPARAVAVVHEGTDTMPYSGLTAGSKTTYAVGSAVLAAAQDAREQILTIAAELLEAAREDLELRDGRISVRGAPDKYVTLQQVAANSTGFGARYAPVFGRGRSANVASGPMFAVHLAKVAVDPETGEVRVLDYVAAQDVGRALNRAEVEGQIYGGVAQGIGWALLEGMAYGEEGQLLTGTLMDYALPHSQDVPAITPLIIEVPCELGPFGARGAGEPPVVPVAAAIANALRDALGLRLTELPMTPERIVRAWQQARGRAL</sequence>
<reference evidence="5" key="1">
    <citation type="submission" date="2018-12" db="EMBL/GenBank/DDBJ databases">
        <title>Novel natural products biosynthetic potential of the class Ktedonobacteria.</title>
        <authorList>
            <person name="Zheng Y."/>
            <person name="Saitou A."/>
            <person name="Wang C.M."/>
            <person name="Toyoda A."/>
            <person name="Minakuchi Y."/>
            <person name="Sekiguchi Y."/>
            <person name="Ueda K."/>
            <person name="Takano H."/>
            <person name="Sakai Y."/>
            <person name="Yokota A."/>
            <person name="Yabe S."/>
        </authorList>
    </citation>
    <scope>NUCLEOTIDE SEQUENCE</scope>
    <source>
        <strain evidence="5">A3-2</strain>
    </source>
</reference>
<protein>
    <submittedName>
        <fullName evidence="5">Xanthine dehydrogenase</fullName>
    </submittedName>
</protein>
<dbReference type="InterPro" id="IPR037165">
    <property type="entry name" value="AldOxase/xan_DH_Mopterin-bd_sf"/>
</dbReference>
<dbReference type="Pfam" id="PF20256">
    <property type="entry name" value="MoCoBD_2"/>
    <property type="match status" value="1"/>
</dbReference>
<dbReference type="PANTHER" id="PTHR11908">
    <property type="entry name" value="XANTHINE DEHYDROGENASE"/>
    <property type="match status" value="1"/>
</dbReference>
<evidence type="ECO:0000256" key="3">
    <source>
        <dbReference type="ARBA" id="ARBA00053029"/>
    </source>
</evidence>
<dbReference type="Pfam" id="PF02738">
    <property type="entry name" value="MoCoBD_1"/>
    <property type="match status" value="1"/>
</dbReference>
<dbReference type="EMBL" id="AP019377">
    <property type="protein sequence ID" value="BBH95978.1"/>
    <property type="molecule type" value="Genomic_DNA"/>
</dbReference>
<dbReference type="SUPFAM" id="SSF54665">
    <property type="entry name" value="CO dehydrogenase molybdoprotein N-domain-like"/>
    <property type="match status" value="1"/>
</dbReference>
<dbReference type="GO" id="GO:0016491">
    <property type="term" value="F:oxidoreductase activity"/>
    <property type="evidence" value="ECO:0007669"/>
    <property type="project" value="UniProtKB-KW"/>
</dbReference>
<dbReference type="AlphaFoldDB" id="A0A455T926"/>
<dbReference type="SMART" id="SM01008">
    <property type="entry name" value="Ald_Xan_dh_C"/>
    <property type="match status" value="1"/>
</dbReference>
<dbReference type="PANTHER" id="PTHR11908:SF132">
    <property type="entry name" value="ALDEHYDE OXIDASE 1-RELATED"/>
    <property type="match status" value="1"/>
</dbReference>
<evidence type="ECO:0000256" key="1">
    <source>
        <dbReference type="ARBA" id="ARBA00022505"/>
    </source>
</evidence>
<keyword evidence="1" id="KW-0500">Molybdenum</keyword>
<dbReference type="InterPro" id="IPR036856">
    <property type="entry name" value="Ald_Oxase/Xan_DH_a/b_sf"/>
</dbReference>
<dbReference type="InterPro" id="IPR016208">
    <property type="entry name" value="Ald_Oxase/xanthine_DH-like"/>
</dbReference>
<dbReference type="Gene3D" id="3.30.365.10">
    <property type="entry name" value="Aldehyde oxidase/xanthine dehydrogenase, molybdopterin binding domain"/>
    <property type="match status" value="4"/>
</dbReference>
<evidence type="ECO:0000256" key="2">
    <source>
        <dbReference type="ARBA" id="ARBA00023002"/>
    </source>
</evidence>
<keyword evidence="2" id="KW-0560">Oxidoreductase</keyword>
<accession>A0A455T926</accession>
<comment type="cofactor">
    <cofactor evidence="3">
        <name>Mo-molybdopterin cytosine dinucleotide</name>
        <dbReference type="ChEBI" id="CHEBI:71308"/>
    </cofactor>
</comment>